<sequence length="555" mass="58758">MRYLTIVSAIVLLASMLSGQNSTFPMPTQGIYVFGINSPVIQLSPTAIGPSNQTWNMTYSNVSSSSFVPGMLGLGQASYATSLSGASLTFQFVGTGVSLLGSAGFFDVLDWRVDGISVNPDGSTTDNQNVGYGWESEVAWARDLKWGLHTATLVLNAIYEGVVLREIMILTGIQGAVLTDSPTDPVRKITYSVDGTNPNKDLNLTGNWAVYTPNEGDTLSKFAYPPSGYTVIRTNATTTTSSLRFALPSGISYVELWGSTGWGFANYTVILTPPPPFNPPVGPYQGNTAYYVPAYILSWAVLDPNVNYVLEYKAYGGLAEVWSVQYFFSNTTTPKAVVETGKKGSSIPVGAIAGGIAAALLVGLALSALVAMALFRAYKKRHRPAQLVFEADQGRETTPQPFYSPSSQGPAHFGYGDGLLGLNPAPGASSPPPMSPTSQPTETSSSGNASRSSRHTRPSMHAVNDPFAPATFKTPRASLSSEQPHARVSAPAPLPVTVQERDSGAQVIHIVEYVPPAYDSNLQAADSVGATPSHAGVADDPAKPRGVRPLPTTPH</sequence>
<evidence type="ECO:0000256" key="1">
    <source>
        <dbReference type="SAM" id="MobiDB-lite"/>
    </source>
</evidence>
<feature type="compositionally biased region" description="Polar residues" evidence="1">
    <location>
        <begin position="396"/>
        <end position="408"/>
    </location>
</feature>
<feature type="region of interest" description="Disordered" evidence="1">
    <location>
        <begin position="389"/>
        <end position="408"/>
    </location>
</feature>
<keyword evidence="3" id="KW-0732">Signal</keyword>
<dbReference type="AlphaFoldDB" id="A0AAF0YED6"/>
<dbReference type="Proteomes" id="UP000827549">
    <property type="component" value="Chromosome 6"/>
</dbReference>
<evidence type="ECO:0000313" key="4">
    <source>
        <dbReference type="EMBL" id="WOO84377.1"/>
    </source>
</evidence>
<dbReference type="GeneID" id="87811070"/>
<feature type="compositionally biased region" description="Low complexity" evidence="1">
    <location>
        <begin position="436"/>
        <end position="451"/>
    </location>
</feature>
<feature type="region of interest" description="Disordered" evidence="1">
    <location>
        <begin position="524"/>
        <end position="555"/>
    </location>
</feature>
<evidence type="ECO:0000256" key="2">
    <source>
        <dbReference type="SAM" id="Phobius"/>
    </source>
</evidence>
<feature type="transmembrane region" description="Helical" evidence="2">
    <location>
        <begin position="352"/>
        <end position="375"/>
    </location>
</feature>
<name>A0AAF0YED6_9TREE</name>
<proteinExistence type="predicted"/>
<evidence type="ECO:0000313" key="5">
    <source>
        <dbReference type="Proteomes" id="UP000827549"/>
    </source>
</evidence>
<keyword evidence="2" id="KW-1133">Transmembrane helix</keyword>
<dbReference type="EMBL" id="CP086719">
    <property type="protein sequence ID" value="WOO84377.1"/>
    <property type="molecule type" value="Genomic_DNA"/>
</dbReference>
<keyword evidence="2" id="KW-0472">Membrane</keyword>
<protein>
    <submittedName>
        <fullName evidence="4">Uncharacterized protein</fullName>
    </submittedName>
</protein>
<dbReference type="RefSeq" id="XP_062630403.1">
    <property type="nucleotide sequence ID" value="XM_062774419.1"/>
</dbReference>
<feature type="region of interest" description="Disordered" evidence="1">
    <location>
        <begin position="414"/>
        <end position="494"/>
    </location>
</feature>
<reference evidence="4" key="1">
    <citation type="submission" date="2023-10" db="EMBL/GenBank/DDBJ databases">
        <authorList>
            <person name="Noh H."/>
        </authorList>
    </citation>
    <scope>NUCLEOTIDE SEQUENCE</scope>
    <source>
        <strain evidence="4">DUCC4014</strain>
    </source>
</reference>
<feature type="chain" id="PRO_5042194490" evidence="3">
    <location>
        <begin position="20"/>
        <end position="555"/>
    </location>
</feature>
<keyword evidence="5" id="KW-1185">Reference proteome</keyword>
<accession>A0AAF0YED6</accession>
<gene>
    <name evidence="4" type="ORF">LOC62_06G007900</name>
</gene>
<organism evidence="4 5">
    <name type="scientific">Vanrija pseudolonga</name>
    <dbReference type="NCBI Taxonomy" id="143232"/>
    <lineage>
        <taxon>Eukaryota</taxon>
        <taxon>Fungi</taxon>
        <taxon>Dikarya</taxon>
        <taxon>Basidiomycota</taxon>
        <taxon>Agaricomycotina</taxon>
        <taxon>Tremellomycetes</taxon>
        <taxon>Trichosporonales</taxon>
        <taxon>Trichosporonaceae</taxon>
        <taxon>Vanrija</taxon>
    </lineage>
</organism>
<keyword evidence="2" id="KW-0812">Transmembrane</keyword>
<evidence type="ECO:0000256" key="3">
    <source>
        <dbReference type="SAM" id="SignalP"/>
    </source>
</evidence>
<feature type="signal peptide" evidence="3">
    <location>
        <begin position="1"/>
        <end position="19"/>
    </location>
</feature>